<accession>A0A380P7L4</accession>
<reference evidence="1 2" key="1">
    <citation type="submission" date="2018-06" db="EMBL/GenBank/DDBJ databases">
        <authorList>
            <consortium name="Pathogen Informatics"/>
            <person name="Doyle S."/>
        </authorList>
    </citation>
    <scope>NUCLEOTIDE SEQUENCE [LARGE SCALE GENOMIC DNA]</scope>
    <source>
        <strain evidence="1 2">NCTC13645</strain>
    </source>
</reference>
<gene>
    <name evidence="1" type="ORF">NCTC13645_02344</name>
</gene>
<name>A0A380P7L4_WEIVI</name>
<organism evidence="1 2">
    <name type="scientific">Weissella viridescens</name>
    <name type="common">Lactobacillus viridescens</name>
    <dbReference type="NCBI Taxonomy" id="1629"/>
    <lineage>
        <taxon>Bacteria</taxon>
        <taxon>Bacillati</taxon>
        <taxon>Bacillota</taxon>
        <taxon>Bacilli</taxon>
        <taxon>Lactobacillales</taxon>
        <taxon>Lactobacillaceae</taxon>
        <taxon>Weissella</taxon>
    </lineage>
</organism>
<dbReference type="AlphaFoldDB" id="A0A380P7L4"/>
<sequence>MMAVTPQEIHSKQFTTRSNKWYDKAEVIDFWIKLL</sequence>
<evidence type="ECO:0000313" key="1">
    <source>
        <dbReference type="EMBL" id="SUP61211.1"/>
    </source>
</evidence>
<dbReference type="Gene3D" id="6.10.250.660">
    <property type="match status" value="1"/>
</dbReference>
<evidence type="ECO:0000313" key="2">
    <source>
        <dbReference type="Proteomes" id="UP000254621"/>
    </source>
</evidence>
<protein>
    <submittedName>
        <fullName evidence="1">Uncharacterized protein</fullName>
    </submittedName>
</protein>
<proteinExistence type="predicted"/>
<dbReference type="Proteomes" id="UP000254621">
    <property type="component" value="Unassembled WGS sequence"/>
</dbReference>
<dbReference type="InterPro" id="IPR019933">
    <property type="entry name" value="DivIVA_domain"/>
</dbReference>
<dbReference type="EMBL" id="UHIV01000006">
    <property type="protein sequence ID" value="SUP61211.1"/>
    <property type="molecule type" value="Genomic_DNA"/>
</dbReference>
<dbReference type="NCBIfam" id="TIGR03544">
    <property type="entry name" value="DivI1A_domain"/>
    <property type="match status" value="1"/>
</dbReference>